<reference evidence="1 2" key="1">
    <citation type="journal article" date="2020" name="Genomics">
        <title>Complete, high-quality genomes from long-read metagenomic sequencing of two wolf lichen thalli reveals enigmatic genome architecture.</title>
        <authorList>
            <person name="McKenzie S.K."/>
            <person name="Walston R.F."/>
            <person name="Allen J.L."/>
        </authorList>
    </citation>
    <scope>NUCLEOTIDE SEQUENCE [LARGE SCALE GENOMIC DNA]</scope>
    <source>
        <strain evidence="1">WasteWater2</strain>
    </source>
</reference>
<keyword evidence="2" id="KW-1185">Reference proteome</keyword>
<organism evidence="1 2">
    <name type="scientific">Letharia columbiana</name>
    <dbReference type="NCBI Taxonomy" id="112416"/>
    <lineage>
        <taxon>Eukaryota</taxon>
        <taxon>Fungi</taxon>
        <taxon>Dikarya</taxon>
        <taxon>Ascomycota</taxon>
        <taxon>Pezizomycotina</taxon>
        <taxon>Lecanoromycetes</taxon>
        <taxon>OSLEUM clade</taxon>
        <taxon>Lecanoromycetidae</taxon>
        <taxon>Lecanorales</taxon>
        <taxon>Lecanorineae</taxon>
        <taxon>Parmeliaceae</taxon>
        <taxon>Letharia</taxon>
    </lineage>
</organism>
<accession>A0A8H6FF95</accession>
<gene>
    <name evidence="1" type="ORF">HO173_012633</name>
</gene>
<protein>
    <submittedName>
        <fullName evidence="1">Uncharacterized protein</fullName>
    </submittedName>
</protein>
<sequence length="331" mass="35919">MGERSVSQYLRPAAKLNTFLIVQLYCSYLVSTILSPLPANGTRNTLPSLVLPVNASTLAAPARPPGFEVEIHYDTSKPFGPLGVYLCAIDCMYHFAQIGWHEALAGGLTVWVDGFDVEIDVESEQGPTGPLKLETSNIIQGLYETMLDVSAGSHFCEVLTTLSLHRRQLGTLVIERRAPRTLEKGSANTTNTGLTKASAQGNTVTYPSGYITDSDDHSSSTSYTYSGTRLNSKDVFLAVLDALATAAQFSPSTPFRSLTAFSVSGNCVINIVEVDSQFQVNYSFVTKALRVMVLDIMVTLRTFGEVTFQLKWKALNIAEGSIQLAGQNIAR</sequence>
<name>A0A8H6FF95_9LECA</name>
<evidence type="ECO:0000313" key="2">
    <source>
        <dbReference type="Proteomes" id="UP000578531"/>
    </source>
</evidence>
<dbReference type="Proteomes" id="UP000578531">
    <property type="component" value="Unassembled WGS sequence"/>
</dbReference>
<proteinExistence type="predicted"/>
<dbReference type="GeneID" id="59294267"/>
<dbReference type="RefSeq" id="XP_037158633.1">
    <property type="nucleotide sequence ID" value="XM_037314468.1"/>
</dbReference>
<evidence type="ECO:0000313" key="1">
    <source>
        <dbReference type="EMBL" id="KAF6225966.1"/>
    </source>
</evidence>
<dbReference type="EMBL" id="JACCJC010000097">
    <property type="protein sequence ID" value="KAF6225966.1"/>
    <property type="molecule type" value="Genomic_DNA"/>
</dbReference>
<dbReference type="OrthoDB" id="5383039at2759"/>
<comment type="caution">
    <text evidence="1">The sequence shown here is derived from an EMBL/GenBank/DDBJ whole genome shotgun (WGS) entry which is preliminary data.</text>
</comment>
<dbReference type="AlphaFoldDB" id="A0A8H6FF95"/>